<dbReference type="AlphaFoldDB" id="A0AAD8JMF1"/>
<keyword evidence="6" id="KW-1185">Reference proteome</keyword>
<dbReference type="EMBL" id="JAUIZM010000001">
    <property type="protein sequence ID" value="KAK1405207.1"/>
    <property type="molecule type" value="Genomic_DNA"/>
</dbReference>
<dbReference type="Gene3D" id="3.40.800.20">
    <property type="entry name" value="Histone deacetylase domain"/>
    <property type="match status" value="1"/>
</dbReference>
<proteinExistence type="predicted"/>
<keyword evidence="2" id="KW-0156">Chromatin regulator</keyword>
<dbReference type="PANTHER" id="PTHR10625">
    <property type="entry name" value="HISTONE DEACETYLASE HDAC1-RELATED"/>
    <property type="match status" value="1"/>
</dbReference>
<reference evidence="4" key="1">
    <citation type="submission" date="2023-02" db="EMBL/GenBank/DDBJ databases">
        <title>Genome of toxic invasive species Heracleum sosnowskyi carries increased number of genes despite the absence of recent whole-genome duplications.</title>
        <authorList>
            <person name="Schelkunov M."/>
            <person name="Shtratnikova V."/>
            <person name="Makarenko M."/>
            <person name="Klepikova A."/>
            <person name="Omelchenko D."/>
            <person name="Novikova G."/>
            <person name="Obukhova E."/>
            <person name="Bogdanov V."/>
            <person name="Penin A."/>
            <person name="Logacheva M."/>
        </authorList>
    </citation>
    <scope>NUCLEOTIDE SEQUENCE</scope>
    <source>
        <strain evidence="4">Hsosn_3</strain>
        <tissue evidence="4">Leaf</tissue>
    </source>
</reference>
<feature type="domain" description="Histone deacetylase" evidence="3">
    <location>
        <begin position="5"/>
        <end position="128"/>
    </location>
</feature>
<comment type="caution">
    <text evidence="4">The sequence shown here is derived from an EMBL/GenBank/DDBJ whole genome shotgun (WGS) entry which is preliminary data.</text>
</comment>
<dbReference type="GO" id="GO:0004407">
    <property type="term" value="F:histone deacetylase activity"/>
    <property type="evidence" value="ECO:0007669"/>
    <property type="project" value="TreeGrafter"/>
</dbReference>
<dbReference type="EMBL" id="JAUIZM010000001">
    <property type="protein sequence ID" value="KAK1405211.1"/>
    <property type="molecule type" value="Genomic_DNA"/>
</dbReference>
<evidence type="ECO:0000313" key="5">
    <source>
        <dbReference type="EMBL" id="KAK1405211.1"/>
    </source>
</evidence>
<dbReference type="PANTHER" id="PTHR10625:SF25">
    <property type="entry name" value="HISTONE DEACETYLASE 18-RELATED"/>
    <property type="match status" value="1"/>
</dbReference>
<reference evidence="4" key="2">
    <citation type="submission" date="2023-05" db="EMBL/GenBank/DDBJ databases">
        <authorList>
            <person name="Schelkunov M.I."/>
        </authorList>
    </citation>
    <scope>NUCLEOTIDE SEQUENCE</scope>
    <source>
        <strain evidence="4">Hsosn_3</strain>
        <tissue evidence="4">Leaf</tissue>
    </source>
</reference>
<dbReference type="GO" id="GO:0005737">
    <property type="term" value="C:cytoplasm"/>
    <property type="evidence" value="ECO:0007669"/>
    <property type="project" value="TreeGrafter"/>
</dbReference>
<evidence type="ECO:0000256" key="2">
    <source>
        <dbReference type="ARBA" id="ARBA00022853"/>
    </source>
</evidence>
<name>A0AAD8JMF1_9APIA</name>
<gene>
    <name evidence="4" type="ORF">POM88_004812</name>
    <name evidence="5" type="ORF">POM88_004816</name>
</gene>
<protein>
    <submittedName>
        <fullName evidence="4">Histone deacetylase</fullName>
    </submittedName>
</protein>
<organism evidence="4 6">
    <name type="scientific">Heracleum sosnowskyi</name>
    <dbReference type="NCBI Taxonomy" id="360622"/>
    <lineage>
        <taxon>Eukaryota</taxon>
        <taxon>Viridiplantae</taxon>
        <taxon>Streptophyta</taxon>
        <taxon>Embryophyta</taxon>
        <taxon>Tracheophyta</taxon>
        <taxon>Spermatophyta</taxon>
        <taxon>Magnoliopsida</taxon>
        <taxon>eudicotyledons</taxon>
        <taxon>Gunneridae</taxon>
        <taxon>Pentapetalae</taxon>
        <taxon>asterids</taxon>
        <taxon>campanulids</taxon>
        <taxon>Apiales</taxon>
        <taxon>Apiaceae</taxon>
        <taxon>Apioideae</taxon>
        <taxon>apioid superclade</taxon>
        <taxon>Tordylieae</taxon>
        <taxon>Tordyliinae</taxon>
        <taxon>Heracleum</taxon>
    </lineage>
</organism>
<dbReference type="InterPro" id="IPR023696">
    <property type="entry name" value="Ureohydrolase_dom_sf"/>
</dbReference>
<keyword evidence="1" id="KW-0678">Repressor</keyword>
<dbReference type="InterPro" id="IPR037138">
    <property type="entry name" value="His_deacetylse_dom_sf"/>
</dbReference>
<sequence>MGHRRYEHGFYPHSDDRSFEKIGKGRGLGFNINVPLPGKGADNADYLVVWEHILIPVARKYKPNLVIISADFDAATDDPLGGFRINSKDFGHLLSKLKEFAEGKILMVLEGGYNVKYIPDCALACVEELLKDPKISPLAISIGKESHEKAAESAVAE</sequence>
<dbReference type="Proteomes" id="UP001237642">
    <property type="component" value="Unassembled WGS sequence"/>
</dbReference>
<evidence type="ECO:0000259" key="3">
    <source>
        <dbReference type="Pfam" id="PF00850"/>
    </source>
</evidence>
<dbReference type="InterPro" id="IPR023801">
    <property type="entry name" value="His_deacetylse_dom"/>
</dbReference>
<dbReference type="Pfam" id="PF00850">
    <property type="entry name" value="Hist_deacetyl"/>
    <property type="match status" value="1"/>
</dbReference>
<evidence type="ECO:0000256" key="1">
    <source>
        <dbReference type="ARBA" id="ARBA00022491"/>
    </source>
</evidence>
<accession>A0AAD8JMF1</accession>
<dbReference type="GO" id="GO:0000118">
    <property type="term" value="C:histone deacetylase complex"/>
    <property type="evidence" value="ECO:0007669"/>
    <property type="project" value="TreeGrafter"/>
</dbReference>
<dbReference type="GO" id="GO:0040029">
    <property type="term" value="P:epigenetic regulation of gene expression"/>
    <property type="evidence" value="ECO:0007669"/>
    <property type="project" value="TreeGrafter"/>
</dbReference>
<dbReference type="SUPFAM" id="SSF52768">
    <property type="entry name" value="Arginase/deacetylase"/>
    <property type="match status" value="1"/>
</dbReference>
<evidence type="ECO:0000313" key="6">
    <source>
        <dbReference type="Proteomes" id="UP001237642"/>
    </source>
</evidence>
<evidence type="ECO:0000313" key="4">
    <source>
        <dbReference type="EMBL" id="KAK1405207.1"/>
    </source>
</evidence>